<dbReference type="InterPro" id="IPR010179">
    <property type="entry name" value="CRISPR-assoc_prot_Cse3"/>
</dbReference>
<dbReference type="RefSeq" id="WP_067980737.1">
    <property type="nucleotide sequence ID" value="NZ_CP014163.1"/>
</dbReference>
<dbReference type="SMART" id="SM01101">
    <property type="entry name" value="CRISPR_assoc"/>
    <property type="match status" value="1"/>
</dbReference>
<reference evidence="1 2" key="1">
    <citation type="journal article" date="2016" name="Genome Announc.">
        <title>Complete Genome Sequences of Aerococcus christensenii CCUG 28831T, Aerococcus sanguinicola CCUG 43001T, Aerococcus urinae CCUG 36881T, Aerococcus urinaeequi CCUG 28094T, Aerococcus urinaehominis CCUG 42038 BT, and Aerococcus viridans CCUG 4311T.</title>
        <authorList>
            <person name="Carkaci D."/>
            <person name="Dargis R."/>
            <person name="Nielsen X.C."/>
            <person name="Skovgaard O."/>
            <person name="Fuursted K."/>
            <person name="Christensen J.J."/>
        </authorList>
    </citation>
    <scope>NUCLEOTIDE SEQUENCE [LARGE SCALE GENOMIC DNA]</scope>
    <source>
        <strain evidence="1 2">CCUG42038B</strain>
    </source>
</reference>
<dbReference type="Gene3D" id="3.30.70.1200">
    <property type="entry name" value="Crispr-associated protein, domain 1"/>
    <property type="match status" value="1"/>
</dbReference>
<accession>A0A0X8FMD8</accession>
<organism evidence="1 2">
    <name type="scientific">Aerococcus urinaehominis</name>
    <dbReference type="NCBI Taxonomy" id="128944"/>
    <lineage>
        <taxon>Bacteria</taxon>
        <taxon>Bacillati</taxon>
        <taxon>Bacillota</taxon>
        <taxon>Bacilli</taxon>
        <taxon>Lactobacillales</taxon>
        <taxon>Aerococcaceae</taxon>
        <taxon>Aerococcus</taxon>
    </lineage>
</organism>
<sequence>MYLSRVKIDTNNRQKIRDLTHVGAYHNWVEQAFPDEMAAGVRSRKLWRIDHVAGQDYLLVVSEQQPDLALLERYGVPGSAETKVYDQFLDQLYDGQKLRFRVTLNPVISKSRAASGQRGRVMPHVTVDHQMNFLKARAEKNGFHLSENEFYIKDSGFVLFKKTGQRDLRLTKVTYEGLLTISDLDQFKTSLTQGFGKKKAYGFGLLTVIPVEQ</sequence>
<evidence type="ECO:0000313" key="2">
    <source>
        <dbReference type="Proteomes" id="UP000062260"/>
    </source>
</evidence>
<protein>
    <submittedName>
        <fullName evidence="1">Type I-E CRISPR-associated protein Cas6/Cse3/CasE</fullName>
    </submittedName>
</protein>
<name>A0A0X8FMD8_9LACT</name>
<dbReference type="Pfam" id="PF08798">
    <property type="entry name" value="CRISPR_assoc"/>
    <property type="match status" value="1"/>
</dbReference>
<dbReference type="STRING" id="128944.AWM75_08315"/>
<dbReference type="Gene3D" id="3.30.70.1210">
    <property type="entry name" value="Crispr-associated protein, domain 2"/>
    <property type="match status" value="1"/>
</dbReference>
<gene>
    <name evidence="1" type="ORF">AWM75_08315</name>
</gene>
<dbReference type="Proteomes" id="UP000062260">
    <property type="component" value="Chromosome"/>
</dbReference>
<proteinExistence type="predicted"/>
<dbReference type="KEGG" id="auh:AWM75_08315"/>
<dbReference type="CDD" id="cd09727">
    <property type="entry name" value="Cas6_I-E"/>
    <property type="match status" value="1"/>
</dbReference>
<dbReference type="NCBIfam" id="TIGR01907">
    <property type="entry name" value="casE_Cse3"/>
    <property type="match status" value="1"/>
</dbReference>
<dbReference type="OrthoDB" id="9795689at2"/>
<evidence type="ECO:0000313" key="1">
    <source>
        <dbReference type="EMBL" id="AMB99973.1"/>
    </source>
</evidence>
<dbReference type="AlphaFoldDB" id="A0A0X8FMD8"/>
<keyword evidence="2" id="KW-1185">Reference proteome</keyword>
<dbReference type="SUPFAM" id="SSF117987">
    <property type="entry name" value="CRISPR-associated protein"/>
    <property type="match status" value="2"/>
</dbReference>
<reference evidence="2" key="2">
    <citation type="submission" date="2016-01" db="EMBL/GenBank/DDBJ databases">
        <title>Six Aerococcus type strain genome sequencing and assembly using PacBio and Illumina Hiseq.</title>
        <authorList>
            <person name="Carkaci D."/>
            <person name="Dargis R."/>
            <person name="Nielsen X.C."/>
            <person name="Skovgaard O."/>
            <person name="Fuursted K."/>
            <person name="Christensen J.J."/>
        </authorList>
    </citation>
    <scope>NUCLEOTIDE SEQUENCE [LARGE SCALE GENOMIC DNA]</scope>
    <source>
        <strain evidence="2">CCUG42038B</strain>
    </source>
</reference>
<dbReference type="EMBL" id="CP014163">
    <property type="protein sequence ID" value="AMB99973.1"/>
    <property type="molecule type" value="Genomic_DNA"/>
</dbReference>